<accession>F4CB87</accession>
<gene>
    <name evidence="2" type="ordered locus">Sph21_4693</name>
</gene>
<evidence type="ECO:0000256" key="1">
    <source>
        <dbReference type="SAM" id="Phobius"/>
    </source>
</evidence>
<protein>
    <submittedName>
        <fullName evidence="2">Uncharacterized protein</fullName>
    </submittedName>
</protein>
<evidence type="ECO:0000313" key="2">
    <source>
        <dbReference type="EMBL" id="ADZ81201.1"/>
    </source>
</evidence>
<reference evidence="2" key="1">
    <citation type="submission" date="2011-03" db="EMBL/GenBank/DDBJ databases">
        <title>Complete sequence of Sphingobacterium sp. 21.</title>
        <authorList>
            <consortium name="US DOE Joint Genome Institute"/>
            <person name="Lucas S."/>
            <person name="Copeland A."/>
            <person name="Lapidus A."/>
            <person name="Cheng J.-F."/>
            <person name="Goodwin L."/>
            <person name="Pitluck S."/>
            <person name="Davenport K."/>
            <person name="Detter J.C."/>
            <person name="Han C."/>
            <person name="Tapia R."/>
            <person name="Land M."/>
            <person name="Hauser L."/>
            <person name="Kyrpides N."/>
            <person name="Ivanova N."/>
            <person name="Ovchinnikova G."/>
            <person name="Pagani I."/>
            <person name="Siebers A.K."/>
            <person name="Allgaier M."/>
            <person name="Thelen M.P."/>
            <person name="Hugenholtz P."/>
            <person name="Woyke T."/>
        </authorList>
    </citation>
    <scope>NUCLEOTIDE SEQUENCE</scope>
    <source>
        <strain evidence="2">21</strain>
    </source>
</reference>
<dbReference type="EMBL" id="CP002584">
    <property type="protein sequence ID" value="ADZ81201.1"/>
    <property type="molecule type" value="Genomic_DNA"/>
</dbReference>
<proteinExistence type="predicted"/>
<sequence>MNHGLIFDNSLTYYKFSHMIFIYSINEKQLIQKNIQGKLKNAQVEESFVLAISQHYISWLGPWFPASVKKSRLYTIQGKEILKADWSDLIKKEAEVLKEAVPFQIGFFRNTIIFLIAIAVLSVVMPKINAKKSAEAATRKETLYNRLRQLKQGDILRVSFINTADEQSINGIGLVKVMKIEGDSIFIVRSNTLVEDNMDNRQSELSIGNFGASQERVIKHLMEEIVQEDVLIAYPKDMQRANYTIGRVIKFEN</sequence>
<dbReference type="HOGENOM" id="CLU_1097969_0_0_10"/>
<keyword evidence="1" id="KW-0812">Transmembrane</keyword>
<dbReference type="eggNOG" id="ENOG502ZUJ9">
    <property type="taxonomic scope" value="Bacteria"/>
</dbReference>
<organism evidence="2">
    <name type="scientific">Sphingobacterium sp. (strain 21)</name>
    <dbReference type="NCBI Taxonomy" id="743722"/>
    <lineage>
        <taxon>Bacteria</taxon>
        <taxon>Pseudomonadati</taxon>
        <taxon>Bacteroidota</taxon>
        <taxon>Sphingobacteriia</taxon>
        <taxon>Sphingobacteriales</taxon>
        <taxon>Sphingobacteriaceae</taxon>
        <taxon>Sphingobacterium</taxon>
    </lineage>
</organism>
<keyword evidence="1" id="KW-1133">Transmembrane helix</keyword>
<dbReference type="PATRIC" id="fig|743722.3.peg.4990"/>
<name>F4CB87_SPHS2</name>
<feature type="transmembrane region" description="Helical" evidence="1">
    <location>
        <begin position="107"/>
        <end position="125"/>
    </location>
</feature>
<dbReference type="KEGG" id="shg:Sph21_4693"/>
<dbReference type="AlphaFoldDB" id="F4CB87"/>
<dbReference type="STRING" id="743722.Sph21_4693"/>
<keyword evidence="1" id="KW-0472">Membrane</keyword>